<evidence type="ECO:0000313" key="2">
    <source>
        <dbReference type="EMBL" id="AGB02709.1"/>
    </source>
</evidence>
<name>L0HI22_METFS</name>
<comment type="similarity">
    <text evidence="1">Belongs to the UPF0305 family.</text>
</comment>
<dbReference type="PROSITE" id="PS51257">
    <property type="entry name" value="PROKAR_LIPOPROTEIN"/>
    <property type="match status" value="1"/>
</dbReference>
<dbReference type="KEGG" id="mfo:Metfor_1682"/>
<dbReference type="Proteomes" id="UP000010824">
    <property type="component" value="Chromosome"/>
</dbReference>
<dbReference type="FunCoup" id="L0HI22">
    <property type="interactions" value="2"/>
</dbReference>
<reference evidence="3" key="1">
    <citation type="submission" date="2011-12" db="EMBL/GenBank/DDBJ databases">
        <title>Complete sequence of Methanoregula formicicum SMSP.</title>
        <authorList>
            <person name="Lucas S."/>
            <person name="Han J."/>
            <person name="Lapidus A."/>
            <person name="Cheng J.-F."/>
            <person name="Goodwin L."/>
            <person name="Pitluck S."/>
            <person name="Peters L."/>
            <person name="Ovchinnikova G."/>
            <person name="Teshima H."/>
            <person name="Detter J.C."/>
            <person name="Han C."/>
            <person name="Tapia R."/>
            <person name="Land M."/>
            <person name="Hauser L."/>
            <person name="Kyrpides N."/>
            <person name="Ivanova N."/>
            <person name="Pagani I."/>
            <person name="Imachi H."/>
            <person name="Tamaki H."/>
            <person name="Sekiguchi Y."/>
            <person name="Kamagata Y."/>
            <person name="Cadillo-Quiroz H."/>
            <person name="Zinder S."/>
            <person name="Liu W.-T."/>
            <person name="Woyke T."/>
        </authorList>
    </citation>
    <scope>NUCLEOTIDE SEQUENCE [LARGE SCALE GENOMIC DNA]</scope>
    <source>
        <strain evidence="3">DSM 22288 / NBRC 105244 / SMSP</strain>
    </source>
</reference>
<evidence type="ECO:0000313" key="3">
    <source>
        <dbReference type="Proteomes" id="UP000010824"/>
    </source>
</evidence>
<organism evidence="2 3">
    <name type="scientific">Methanoregula formicica (strain DSM 22288 / NBRC 105244 / SMSP)</name>
    <dbReference type="NCBI Taxonomy" id="593750"/>
    <lineage>
        <taxon>Archaea</taxon>
        <taxon>Methanobacteriati</taxon>
        <taxon>Methanobacteriota</taxon>
        <taxon>Stenosarchaea group</taxon>
        <taxon>Methanomicrobia</taxon>
        <taxon>Methanomicrobiales</taxon>
        <taxon>Methanoregulaceae</taxon>
        <taxon>Methanoregula</taxon>
    </lineage>
</organism>
<dbReference type="InterPro" id="IPR019215">
    <property type="entry name" value="DUF2115"/>
</dbReference>
<dbReference type="eggNOG" id="arCOG03215">
    <property type="taxonomic scope" value="Archaea"/>
</dbReference>
<reference evidence="2 3" key="2">
    <citation type="journal article" date="2014" name="Genome Announc.">
        <title>Complete Genome Sequence of Methanoregula formicica SMSPT, a Mesophilic Hydrogenotrophic Methanogen Isolated from a Methanogenic Upflow Anaerobic Sludge Blanket Reactor.</title>
        <authorList>
            <person name="Yamamoto K."/>
            <person name="Tamaki H."/>
            <person name="Cadillo-Quiroz H."/>
            <person name="Imachi H."/>
            <person name="Kyrpides N."/>
            <person name="Woyke T."/>
            <person name="Goodwin L."/>
            <person name="Zinder S.H."/>
            <person name="Kamagata Y."/>
            <person name="Liu W.T."/>
        </authorList>
    </citation>
    <scope>NUCLEOTIDE SEQUENCE [LARGE SCALE GENOMIC DNA]</scope>
    <source>
        <strain evidence="3">DSM 22288 / NBRC 105244 / SMSP</strain>
    </source>
</reference>
<dbReference type="HAMAP" id="MF_00763">
    <property type="entry name" value="UPF0305"/>
    <property type="match status" value="1"/>
</dbReference>
<dbReference type="EMBL" id="CP003167">
    <property type="protein sequence ID" value="AGB02709.1"/>
    <property type="molecule type" value="Genomic_DNA"/>
</dbReference>
<gene>
    <name evidence="2" type="ordered locus">Metfor_1682</name>
</gene>
<dbReference type="AlphaFoldDB" id="L0HI22"/>
<keyword evidence="3" id="KW-1185">Reference proteome</keyword>
<sequence length="270" mass="30526" precursor="true">MVHIKNLAAPLSITGCTCSIARAAFNCNRREYIVTVHMFLQSENLCMGLFGKKPAPEIIPDARVDRQCRELMRATTRGELGERIAGLVLLYSPSDIQQMKRNFETKVRDLDPAYRERLTAKITEYLLGTCQRIRLDNQQGVYKTLKQPVLPAQKNYWEMVARQCGDEEGGDLPVIRFLKYLLAGYSMLVLEEPGHAVGTPFPGGDEVEYTGGVYYCPVREKASDVDAALCPFCPAKQTPSIGYLRPATKPTERNKQEFIDNCYRYHNFNG</sequence>
<dbReference type="HOGENOM" id="CLU_089549_0_0_2"/>
<evidence type="ECO:0000256" key="1">
    <source>
        <dbReference type="HAMAP-Rule" id="MF_00763"/>
    </source>
</evidence>
<proteinExistence type="inferred from homology"/>
<dbReference type="STRING" id="593750.Metfor_1682"/>
<protein>
    <recommendedName>
        <fullName evidence="1">UPF0305 protein Metfor_1682</fullName>
    </recommendedName>
</protein>
<accession>L0HI22</accession>
<dbReference type="InParanoid" id="L0HI22"/>
<dbReference type="Pfam" id="PF09888">
    <property type="entry name" value="DUF2115"/>
    <property type="match status" value="1"/>
</dbReference>